<evidence type="ECO:0000256" key="1">
    <source>
        <dbReference type="ARBA" id="ARBA00022723"/>
    </source>
</evidence>
<name>A0A834GES0_RHOSS</name>
<dbReference type="Pfam" id="PF25565">
    <property type="entry name" value="Ubiquitin_At1g33420"/>
    <property type="match status" value="1"/>
</dbReference>
<dbReference type="SUPFAM" id="SSF57903">
    <property type="entry name" value="FYVE/PHD zinc finger"/>
    <property type="match status" value="1"/>
</dbReference>
<feature type="domain" description="Zinc finger PHD-type" evidence="4">
    <location>
        <begin position="545"/>
        <end position="590"/>
    </location>
</feature>
<evidence type="ECO:0000256" key="3">
    <source>
        <dbReference type="ARBA" id="ARBA00022833"/>
    </source>
</evidence>
<proteinExistence type="predicted"/>
<protein>
    <recommendedName>
        <fullName evidence="4">Zinc finger PHD-type domain-containing protein</fullName>
    </recommendedName>
</protein>
<dbReference type="Pfam" id="PF00628">
    <property type="entry name" value="PHD"/>
    <property type="match status" value="1"/>
</dbReference>
<dbReference type="InterPro" id="IPR019786">
    <property type="entry name" value="Zinc_finger_PHD-type_CS"/>
</dbReference>
<dbReference type="OrthoDB" id="1770459at2759"/>
<dbReference type="InterPro" id="IPR059080">
    <property type="entry name" value="WHD_PTC1"/>
</dbReference>
<dbReference type="InterPro" id="IPR001965">
    <property type="entry name" value="Znf_PHD"/>
</dbReference>
<keyword evidence="3" id="KW-0862">Zinc</keyword>
<accession>A0A834GES0</accession>
<dbReference type="GO" id="GO:0008270">
    <property type="term" value="F:zinc ion binding"/>
    <property type="evidence" value="ECO:0007669"/>
    <property type="project" value="UniProtKB-KW"/>
</dbReference>
<keyword evidence="1" id="KW-0479">Metal-binding</keyword>
<dbReference type="Pfam" id="PF25874">
    <property type="entry name" value="WHD_plant_repro"/>
    <property type="match status" value="1"/>
</dbReference>
<keyword evidence="6" id="KW-1185">Reference proteome</keyword>
<gene>
    <name evidence="5" type="ORF">RHSIM_Rhsim10G0198200</name>
</gene>
<dbReference type="EMBL" id="WJXA01000010">
    <property type="protein sequence ID" value="KAF7130809.1"/>
    <property type="molecule type" value="Genomic_DNA"/>
</dbReference>
<sequence>MSTPLEAFKKRKWKLKIDGLHDTSGVPNCPIAPAGPFRVNIRQLLRECAPQGYSIRAMPVWRTTLIQESMEFEIPLYILEESVENSETPFCVHCSVSGWSHNFISKRKYHMIIPHPKNVEWNNHLDEGVFDPRPNLLLRGLIHCNGFGHLLGMIGMEGGFNDAMDIWDHVCTTLGVRKITILDTPEEKQLQNQRLLECVADGQPWFGRWGYKFVRGSFGAKQAHYEAAVEILSSIELDEITHDFSTASFNKDYKIIIDYHRAFGQTKLITLRDLLKYMRTLKSTIPQRSANVANGREYPHVADRPRLQHVANVVVDALKEKKERFNCGMTRQEAYDAATASLQIDCSTKDNWRDRVLVSKVLKEMDDVVVGGVIIRQVVNKSTRIKEYTIEPEVVSWINDVDKVFDFVCKNILMGAQIPRRIKWAVKKVVDIKVFIKEWHFKDAKDQLRFNCRFRSHGDIDFSRREGEIIELPLHSTVGDLKAKVQKAIRDTYFFNEDVVVTGIEGMEGVQDSSELDNANSDLWVVTGSHLEWKYEGGVDPLKLKCICGATDEDTERMVGCNGCKFWQHTVCNNIADSEEVLAFLCNDCAESCEYSGFYIVSSGGEARISTVTGDIYWRPFN</sequence>
<dbReference type="Proteomes" id="UP000626092">
    <property type="component" value="Unassembled WGS sequence"/>
</dbReference>
<keyword evidence="2" id="KW-0863">Zinc-finger</keyword>
<dbReference type="AlphaFoldDB" id="A0A834GES0"/>
<dbReference type="PROSITE" id="PS01359">
    <property type="entry name" value="ZF_PHD_1"/>
    <property type="match status" value="1"/>
</dbReference>
<organism evidence="5 6">
    <name type="scientific">Rhododendron simsii</name>
    <name type="common">Sims's rhododendron</name>
    <dbReference type="NCBI Taxonomy" id="118357"/>
    <lineage>
        <taxon>Eukaryota</taxon>
        <taxon>Viridiplantae</taxon>
        <taxon>Streptophyta</taxon>
        <taxon>Embryophyta</taxon>
        <taxon>Tracheophyta</taxon>
        <taxon>Spermatophyta</taxon>
        <taxon>Magnoliopsida</taxon>
        <taxon>eudicotyledons</taxon>
        <taxon>Gunneridae</taxon>
        <taxon>Pentapetalae</taxon>
        <taxon>asterids</taxon>
        <taxon>Ericales</taxon>
        <taxon>Ericaceae</taxon>
        <taxon>Ericoideae</taxon>
        <taxon>Rhodoreae</taxon>
        <taxon>Rhododendron</taxon>
    </lineage>
</organism>
<dbReference type="PANTHER" id="PTHR46201:SF9">
    <property type="entry name" value="PHD FINGER PROTEIN MALE MEIOCYTE DEATH 1"/>
    <property type="match status" value="1"/>
</dbReference>
<evidence type="ECO:0000313" key="5">
    <source>
        <dbReference type="EMBL" id="KAF7130809.1"/>
    </source>
</evidence>
<comment type="caution">
    <text evidence="5">The sequence shown here is derived from an EMBL/GenBank/DDBJ whole genome shotgun (WGS) entry which is preliminary data.</text>
</comment>
<dbReference type="Gene3D" id="3.30.40.10">
    <property type="entry name" value="Zinc/RING finger domain, C3HC4 (zinc finger)"/>
    <property type="match status" value="1"/>
</dbReference>
<evidence type="ECO:0000313" key="6">
    <source>
        <dbReference type="Proteomes" id="UP000626092"/>
    </source>
</evidence>
<evidence type="ECO:0000256" key="2">
    <source>
        <dbReference type="ARBA" id="ARBA00022771"/>
    </source>
</evidence>
<dbReference type="PANTHER" id="PTHR46201">
    <property type="entry name" value="PHD FINGER PROTEIN MALE MEIOCYTE DEATH 1-RELATED"/>
    <property type="match status" value="1"/>
</dbReference>
<dbReference type="InterPro" id="IPR019787">
    <property type="entry name" value="Znf_PHD-finger"/>
</dbReference>
<evidence type="ECO:0000259" key="4">
    <source>
        <dbReference type="SMART" id="SM00249"/>
    </source>
</evidence>
<dbReference type="InterPro" id="IPR013083">
    <property type="entry name" value="Znf_RING/FYVE/PHD"/>
</dbReference>
<dbReference type="SMART" id="SM00249">
    <property type="entry name" value="PHD"/>
    <property type="match status" value="1"/>
</dbReference>
<dbReference type="InterPro" id="IPR011011">
    <property type="entry name" value="Znf_FYVE_PHD"/>
</dbReference>
<reference evidence="5" key="1">
    <citation type="submission" date="2019-11" db="EMBL/GenBank/DDBJ databases">
        <authorList>
            <person name="Liu Y."/>
            <person name="Hou J."/>
            <person name="Li T.-Q."/>
            <person name="Guan C.-H."/>
            <person name="Wu X."/>
            <person name="Wu H.-Z."/>
            <person name="Ling F."/>
            <person name="Zhang R."/>
            <person name="Shi X.-G."/>
            <person name="Ren J.-P."/>
            <person name="Chen E.-F."/>
            <person name="Sun J.-M."/>
        </authorList>
    </citation>
    <scope>NUCLEOTIDE SEQUENCE</scope>
    <source>
        <strain evidence="5">Adult_tree_wgs_1</strain>
        <tissue evidence="5">Leaves</tissue>
    </source>
</reference>
<dbReference type="InterPro" id="IPR057765">
    <property type="entry name" value="MS1-like_ubiquitin"/>
</dbReference>